<accession>A0AAD8NFB7</accession>
<comment type="caution">
    <text evidence="1">The sequence shown here is derived from an EMBL/GenBank/DDBJ whole genome shotgun (WGS) entry which is preliminary data.</text>
</comment>
<keyword evidence="2" id="KW-1185">Reference proteome</keyword>
<reference evidence="1" key="1">
    <citation type="journal article" date="2023" name="bioRxiv">
        <title>Improved chromosome-level genome assembly for marigold (Tagetes erecta).</title>
        <authorList>
            <person name="Jiang F."/>
            <person name="Yuan L."/>
            <person name="Wang S."/>
            <person name="Wang H."/>
            <person name="Xu D."/>
            <person name="Wang A."/>
            <person name="Fan W."/>
        </authorList>
    </citation>
    <scope>NUCLEOTIDE SEQUENCE</scope>
    <source>
        <strain evidence="1">WSJ</strain>
        <tissue evidence="1">Leaf</tissue>
    </source>
</reference>
<sequence length="66" mass="7104">MKSITIPSKSWAFTSRSKGTVRDSLVNRLQQGCGCIGCKRNVGALGVGWPCTLASCNVVCMIEVVW</sequence>
<dbReference type="EMBL" id="JAUHHV010000017">
    <property type="protein sequence ID" value="KAK1405961.1"/>
    <property type="molecule type" value="Genomic_DNA"/>
</dbReference>
<dbReference type="AlphaFoldDB" id="A0AAD8NFB7"/>
<evidence type="ECO:0000313" key="2">
    <source>
        <dbReference type="Proteomes" id="UP001229421"/>
    </source>
</evidence>
<proteinExistence type="predicted"/>
<dbReference type="Proteomes" id="UP001229421">
    <property type="component" value="Unassembled WGS sequence"/>
</dbReference>
<organism evidence="1 2">
    <name type="scientific">Tagetes erecta</name>
    <name type="common">African marigold</name>
    <dbReference type="NCBI Taxonomy" id="13708"/>
    <lineage>
        <taxon>Eukaryota</taxon>
        <taxon>Viridiplantae</taxon>
        <taxon>Streptophyta</taxon>
        <taxon>Embryophyta</taxon>
        <taxon>Tracheophyta</taxon>
        <taxon>Spermatophyta</taxon>
        <taxon>Magnoliopsida</taxon>
        <taxon>eudicotyledons</taxon>
        <taxon>Gunneridae</taxon>
        <taxon>Pentapetalae</taxon>
        <taxon>asterids</taxon>
        <taxon>campanulids</taxon>
        <taxon>Asterales</taxon>
        <taxon>Asteraceae</taxon>
        <taxon>Asteroideae</taxon>
        <taxon>Heliantheae alliance</taxon>
        <taxon>Tageteae</taxon>
        <taxon>Tagetes</taxon>
    </lineage>
</organism>
<gene>
    <name evidence="1" type="ORF">QVD17_42347</name>
</gene>
<evidence type="ECO:0000313" key="1">
    <source>
        <dbReference type="EMBL" id="KAK1405961.1"/>
    </source>
</evidence>
<protein>
    <submittedName>
        <fullName evidence="1">Uncharacterized protein</fullName>
    </submittedName>
</protein>
<name>A0AAD8NFB7_TARER</name>